<keyword evidence="3" id="KW-0862">Zinc</keyword>
<evidence type="ECO:0000256" key="5">
    <source>
        <dbReference type="SAM" id="MobiDB-lite"/>
    </source>
</evidence>
<dbReference type="AlphaFoldDB" id="A0A0K0E3S8"/>
<keyword evidence="2 4" id="KW-0863">Zinc-finger</keyword>
<dbReference type="GO" id="GO:0008270">
    <property type="term" value="F:zinc ion binding"/>
    <property type="evidence" value="ECO:0007669"/>
    <property type="project" value="UniProtKB-KW"/>
</dbReference>
<feature type="compositionally biased region" description="Polar residues" evidence="5">
    <location>
        <begin position="615"/>
        <end position="629"/>
    </location>
</feature>
<dbReference type="SUPFAM" id="SSF57850">
    <property type="entry name" value="RING/U-box"/>
    <property type="match status" value="1"/>
</dbReference>
<dbReference type="FunFam" id="3.30.60.90:FF:000007">
    <property type="entry name" value="Next to BRCA1 gene 1 protein"/>
    <property type="match status" value="1"/>
</dbReference>
<dbReference type="WBParaSite" id="TCONS_00011656.p1">
    <property type="protein sequence ID" value="TCONS_00011656.p1"/>
    <property type="gene ID" value="XLOC_006312"/>
</dbReference>
<dbReference type="SMART" id="SM00291">
    <property type="entry name" value="ZnF_ZZ"/>
    <property type="match status" value="1"/>
</dbReference>
<dbReference type="Gene3D" id="3.30.60.90">
    <property type="match status" value="1"/>
</dbReference>
<accession>A0A0K0E3S8</accession>
<dbReference type="STRING" id="6248.A0A0K0E3S8"/>
<evidence type="ECO:0000256" key="4">
    <source>
        <dbReference type="PROSITE-ProRule" id="PRU00228"/>
    </source>
</evidence>
<keyword evidence="7" id="KW-1185">Reference proteome</keyword>
<dbReference type="GO" id="GO:0070013">
    <property type="term" value="C:intracellular organelle lumen"/>
    <property type="evidence" value="ECO:0007669"/>
    <property type="project" value="UniProtKB-ARBA"/>
</dbReference>
<evidence type="ECO:0000259" key="6">
    <source>
        <dbReference type="PROSITE" id="PS50135"/>
    </source>
</evidence>
<dbReference type="WBParaSite" id="SSTP_0000414800.1">
    <property type="protein sequence ID" value="SSTP_0000414800.1"/>
    <property type="gene ID" value="SSTP_0000414800"/>
</dbReference>
<evidence type="ECO:0000256" key="2">
    <source>
        <dbReference type="ARBA" id="ARBA00022771"/>
    </source>
</evidence>
<feature type="domain" description="ZZ-type" evidence="6">
    <location>
        <begin position="106"/>
        <end position="157"/>
    </location>
</feature>
<evidence type="ECO:0000256" key="3">
    <source>
        <dbReference type="ARBA" id="ARBA00022833"/>
    </source>
</evidence>
<dbReference type="Proteomes" id="UP000035681">
    <property type="component" value="Unplaced"/>
</dbReference>
<name>A0A0K0E3S8_STRER</name>
<dbReference type="GO" id="GO:0005737">
    <property type="term" value="C:cytoplasm"/>
    <property type="evidence" value="ECO:0007669"/>
    <property type="project" value="UniProtKB-ARBA"/>
</dbReference>
<dbReference type="InterPro" id="IPR000433">
    <property type="entry name" value="Znf_ZZ"/>
</dbReference>
<dbReference type="InterPro" id="IPR052260">
    <property type="entry name" value="Autophagy_Rcpt_SigReg"/>
</dbReference>
<evidence type="ECO:0000256" key="1">
    <source>
        <dbReference type="ARBA" id="ARBA00022723"/>
    </source>
</evidence>
<reference evidence="8" key="1">
    <citation type="submission" date="2015-08" db="UniProtKB">
        <authorList>
            <consortium name="WormBaseParasite"/>
        </authorList>
    </citation>
    <scope>IDENTIFICATION</scope>
</reference>
<sequence length="783" mass="88282">MTIIIVKLITSNRTKLLESDGFVIYPEIRAVYDSLVPPPLRIGFSNLTFKNDKGEIFEINDNESFWAFITLEYPTAREKIDEIPVIVIPVIVNNLDYLNDSGLQLHSNIRCDGCDRKVAGIRYKCIDCEDYDLCQYCERQNIHDSTHVMLRLARPVDKKTKVLLEKVCQLKGEGNMLGNGIMSAFEKAHTMTANNFIDGDDLTFSIENSNSSEESKTAMKKVIDKYKAVKEIGNNIHEAFKSITVDENLTPKGKKSSTSETDTCSILLKYAQDNITTANKLLQSIQDTIPKGEKEQLILYQNQNEIKEQLMKVSKNININENNTEVNKMAVKQCAEEQDNVNKNVTLKSDSDFVSVNSIPTSEQCISEIKSESLQNYSINSKMDEHLLESKEKDNISLSSEQVSVAESYEPDSDLNISGKRKITAFELITNSDVSKVEDDIDSYLTTEIVDHRSEGSTSPGLNTWTDKNDELDYKRLVKQMEMQRSRVFGETIDDIEPEDSASMIGMRTSPVATKSIGEKKNSELSFSIISFASNKTITSNKISPNEEKVNGNFGIDDNEEKINDEITSDVSVVNPSEDSDNFKSEGDLMFRSVVSSIDTKNSTNSHQLVDAATNTNESSLQSNLTNEDTVSEDKNPESIVSINTIPEEFTYRYPAPYSLTPAESNKTSTENIQTKLSPYSLVVEEVDIPSPHMVGEPYQVPEELKKKLPVNRKHDKHFPIIHNDPYISNLVEIAESMGFDNCNGWLLKVAEESVKYDFDYFDEVLKHINSFKNHIFSPLIFL</sequence>
<keyword evidence="1" id="KW-0479">Metal-binding</keyword>
<protein>
    <submittedName>
        <fullName evidence="8 9">ZZ-type domain-containing protein</fullName>
    </submittedName>
</protein>
<evidence type="ECO:0000313" key="7">
    <source>
        <dbReference type="Proteomes" id="UP000035681"/>
    </source>
</evidence>
<proteinExistence type="predicted"/>
<evidence type="ECO:0000313" key="8">
    <source>
        <dbReference type="WBParaSite" id="SSTP_0000414800.1"/>
    </source>
</evidence>
<dbReference type="Pfam" id="PF00569">
    <property type="entry name" value="ZZ"/>
    <property type="match status" value="1"/>
</dbReference>
<dbReference type="PROSITE" id="PS01357">
    <property type="entry name" value="ZF_ZZ_1"/>
    <property type="match status" value="1"/>
</dbReference>
<dbReference type="PANTHER" id="PTHR15090">
    <property type="entry name" value="SEQUESTOSOME 1-RELATED"/>
    <property type="match status" value="1"/>
</dbReference>
<organism evidence="8">
    <name type="scientific">Strongyloides stercoralis</name>
    <name type="common">Threadworm</name>
    <dbReference type="NCBI Taxonomy" id="6248"/>
    <lineage>
        <taxon>Eukaryota</taxon>
        <taxon>Metazoa</taxon>
        <taxon>Ecdysozoa</taxon>
        <taxon>Nematoda</taxon>
        <taxon>Chromadorea</taxon>
        <taxon>Rhabditida</taxon>
        <taxon>Tylenchina</taxon>
        <taxon>Panagrolaimomorpha</taxon>
        <taxon>Strongyloidoidea</taxon>
        <taxon>Strongyloididae</taxon>
        <taxon>Strongyloides</taxon>
    </lineage>
</organism>
<dbReference type="InterPro" id="IPR043145">
    <property type="entry name" value="Znf_ZZ_sf"/>
</dbReference>
<dbReference type="CDD" id="cd02340">
    <property type="entry name" value="ZZ_NBR1_like"/>
    <property type="match status" value="1"/>
</dbReference>
<dbReference type="PROSITE" id="PS50135">
    <property type="entry name" value="ZF_ZZ_2"/>
    <property type="match status" value="1"/>
</dbReference>
<feature type="region of interest" description="Disordered" evidence="5">
    <location>
        <begin position="615"/>
        <end position="635"/>
    </location>
</feature>
<evidence type="ECO:0000313" key="9">
    <source>
        <dbReference type="WBParaSite" id="TCONS_00011656.p1"/>
    </source>
</evidence>